<gene>
    <name evidence="2" type="ORF">Scep_015273</name>
</gene>
<evidence type="ECO:0000313" key="3">
    <source>
        <dbReference type="Proteomes" id="UP001419268"/>
    </source>
</evidence>
<keyword evidence="3" id="KW-1185">Reference proteome</keyword>
<organism evidence="2 3">
    <name type="scientific">Stephania cephalantha</name>
    <dbReference type="NCBI Taxonomy" id="152367"/>
    <lineage>
        <taxon>Eukaryota</taxon>
        <taxon>Viridiplantae</taxon>
        <taxon>Streptophyta</taxon>
        <taxon>Embryophyta</taxon>
        <taxon>Tracheophyta</taxon>
        <taxon>Spermatophyta</taxon>
        <taxon>Magnoliopsida</taxon>
        <taxon>Ranunculales</taxon>
        <taxon>Menispermaceae</taxon>
        <taxon>Menispermoideae</taxon>
        <taxon>Cissampelideae</taxon>
        <taxon>Stephania</taxon>
    </lineage>
</organism>
<proteinExistence type="predicted"/>
<feature type="region of interest" description="Disordered" evidence="1">
    <location>
        <begin position="89"/>
        <end position="124"/>
    </location>
</feature>
<dbReference type="Proteomes" id="UP001419268">
    <property type="component" value="Unassembled WGS sequence"/>
</dbReference>
<comment type="caution">
    <text evidence="2">The sequence shown here is derived from an EMBL/GenBank/DDBJ whole genome shotgun (WGS) entry which is preliminary data.</text>
</comment>
<reference evidence="2 3" key="1">
    <citation type="submission" date="2024-01" db="EMBL/GenBank/DDBJ databases">
        <title>Genome assemblies of Stephania.</title>
        <authorList>
            <person name="Yang L."/>
        </authorList>
    </citation>
    <scope>NUCLEOTIDE SEQUENCE [LARGE SCALE GENOMIC DNA]</scope>
    <source>
        <strain evidence="2">JXDWG</strain>
        <tissue evidence="2">Leaf</tissue>
    </source>
</reference>
<name>A0AAP0P085_9MAGN</name>
<dbReference type="AlphaFoldDB" id="A0AAP0P085"/>
<protein>
    <submittedName>
        <fullName evidence="2">Uncharacterized protein</fullName>
    </submittedName>
</protein>
<accession>A0AAP0P085</accession>
<sequence length="124" mass="13259">MRVKSEPSNECGLDPDKQSVVVITDKSMVDRLGGGLSLPLHLGLDPVGRTSDGSKLISLKCDLKIKRQLTSPYARSDSILETKSVADFSSGHTLPSASLRGRRWRRSAVRAAEPPSEDGGNGAD</sequence>
<dbReference type="EMBL" id="JBBNAG010000006">
    <property type="protein sequence ID" value="KAK9126427.1"/>
    <property type="molecule type" value="Genomic_DNA"/>
</dbReference>
<evidence type="ECO:0000313" key="2">
    <source>
        <dbReference type="EMBL" id="KAK9126427.1"/>
    </source>
</evidence>
<evidence type="ECO:0000256" key="1">
    <source>
        <dbReference type="SAM" id="MobiDB-lite"/>
    </source>
</evidence>